<accession>A0A0P9GVI0</accession>
<sequence>MQSGLKQRLLVRLLFITLGTVTGCTSPSQSGAMVQSEDGVVTGGARPLHISAHQTVRFDASLQLVTVDLTHIRELANNLPLDATWDAERLRITVPKNWTLRVALPVRSTYRATVTPFSIGAKDLPLVEGPFPSAHGNDLFLRTATSGQYNLLVMMPGQKGGHVLDIIRVTDTTSPSITKLS</sequence>
<dbReference type="PROSITE" id="PS51257">
    <property type="entry name" value="PROKAR_LIPOPROTEIN"/>
    <property type="match status" value="1"/>
</dbReference>
<dbReference type="EMBL" id="LJCO01000011">
    <property type="protein sequence ID" value="KPV45270.1"/>
    <property type="molecule type" value="Genomic_DNA"/>
</dbReference>
<protein>
    <submittedName>
        <fullName evidence="1">Uncharacterized protein</fullName>
    </submittedName>
</protein>
<comment type="caution">
    <text evidence="1">The sequence shown here is derived from an EMBL/GenBank/DDBJ whole genome shotgun (WGS) entry which is preliminary data.</text>
</comment>
<reference evidence="1 2" key="1">
    <citation type="submission" date="2015-09" db="EMBL/GenBank/DDBJ databases">
        <title>Draft genome sequence of Alicyclobacillus ferrooxydans DSM 22381.</title>
        <authorList>
            <person name="Hemp J."/>
        </authorList>
    </citation>
    <scope>NUCLEOTIDE SEQUENCE [LARGE SCALE GENOMIC DNA]</scope>
    <source>
        <strain evidence="1 2">TC-34</strain>
    </source>
</reference>
<organism evidence="1 2">
    <name type="scientific">Alicyclobacillus ferrooxydans</name>
    <dbReference type="NCBI Taxonomy" id="471514"/>
    <lineage>
        <taxon>Bacteria</taxon>
        <taxon>Bacillati</taxon>
        <taxon>Bacillota</taxon>
        <taxon>Bacilli</taxon>
        <taxon>Bacillales</taxon>
        <taxon>Alicyclobacillaceae</taxon>
        <taxon>Alicyclobacillus</taxon>
    </lineage>
</organism>
<gene>
    <name evidence="1" type="ORF">AN477_02430</name>
</gene>
<proteinExistence type="predicted"/>
<keyword evidence="2" id="KW-1185">Reference proteome</keyword>
<dbReference type="RefSeq" id="WP_054967602.1">
    <property type="nucleotide sequence ID" value="NZ_LJCO01000011.1"/>
</dbReference>
<dbReference type="PATRIC" id="fig|471514.4.peg.2826"/>
<dbReference type="AlphaFoldDB" id="A0A0P9GVI0"/>
<dbReference type="Proteomes" id="UP000050482">
    <property type="component" value="Unassembled WGS sequence"/>
</dbReference>
<evidence type="ECO:0000313" key="1">
    <source>
        <dbReference type="EMBL" id="KPV45270.1"/>
    </source>
</evidence>
<name>A0A0P9GVI0_9BACL</name>
<evidence type="ECO:0000313" key="2">
    <source>
        <dbReference type="Proteomes" id="UP000050482"/>
    </source>
</evidence>